<feature type="compositionally biased region" description="Polar residues" evidence="1">
    <location>
        <begin position="255"/>
        <end position="268"/>
    </location>
</feature>
<feature type="compositionally biased region" description="Low complexity" evidence="1">
    <location>
        <begin position="189"/>
        <end position="206"/>
    </location>
</feature>
<name>A0A5K4EPT3_SCHMA</name>
<proteinExistence type="predicted"/>
<evidence type="ECO:0000256" key="1">
    <source>
        <dbReference type="SAM" id="MobiDB-lite"/>
    </source>
</evidence>
<dbReference type="AlphaFoldDB" id="A0A5K4EPT3"/>
<feature type="region of interest" description="Disordered" evidence="1">
    <location>
        <begin position="245"/>
        <end position="285"/>
    </location>
</feature>
<feature type="compositionally biased region" description="Polar residues" evidence="1">
    <location>
        <begin position="8"/>
        <end position="19"/>
    </location>
</feature>
<feature type="region of interest" description="Disordered" evidence="1">
    <location>
        <begin position="184"/>
        <end position="231"/>
    </location>
</feature>
<sequence length="339" mass="38105">MKLEPASNKKNAGPSTNPPKSDVNRIITIDLCGWSEQNAFHSVHYEPACRTTGSNIVGGVGCGKSERLPYQKPTRMCKQYTFYHYDDPHAYILQYRRDCTLCYNLKDNNQNKGPVEEFSKSTVVEMDDIQNCSVRNFLYCIHNIKSPYIINSESPSEHSYLKSTCTTATDNCQPQSSEIKVKPTKSALTNNTTTATTTTTNTNATTSGNRHIWMNNCPTGPGRNNPINKFSNADISNLHVNQMKQRLTKKESNIKSHNNCSSKPTSGKLSDKADLNSNGSQHIPVLRIKSATKLNTEPNTDMTNTQQSIRNASHPEFWPLLYKRLLHLQAERANQTEEE</sequence>
<protein>
    <submittedName>
        <fullName evidence="2">Uncharacterized protein</fullName>
    </submittedName>
</protein>
<evidence type="ECO:0000313" key="2">
    <source>
        <dbReference type="WBParaSite" id="Smp_139420.2"/>
    </source>
</evidence>
<reference evidence="2" key="1">
    <citation type="submission" date="2019-11" db="UniProtKB">
        <authorList>
            <consortium name="WormBaseParasite"/>
        </authorList>
    </citation>
    <scope>IDENTIFICATION</scope>
    <source>
        <strain evidence="2">Puerto Rican</strain>
    </source>
</reference>
<dbReference type="WBParaSite" id="Smp_139420.2">
    <property type="protein sequence ID" value="Smp_139420.2"/>
    <property type="gene ID" value="Smp_139420"/>
</dbReference>
<accession>A0A5K4EPT3</accession>
<feature type="region of interest" description="Disordered" evidence="1">
    <location>
        <begin position="1"/>
        <end position="22"/>
    </location>
</feature>
<dbReference type="InParanoid" id="A0A5K4EPT3"/>
<dbReference type="ExpressionAtlas" id="A0A5K4EPT3">
    <property type="expression patterns" value="baseline"/>
</dbReference>
<organism evidence="2">
    <name type="scientific">Schistosoma mansoni</name>
    <name type="common">Blood fluke</name>
    <dbReference type="NCBI Taxonomy" id="6183"/>
    <lineage>
        <taxon>Eukaryota</taxon>
        <taxon>Metazoa</taxon>
        <taxon>Spiralia</taxon>
        <taxon>Lophotrochozoa</taxon>
        <taxon>Platyhelminthes</taxon>
        <taxon>Trematoda</taxon>
        <taxon>Digenea</taxon>
        <taxon>Strigeidida</taxon>
        <taxon>Schistosomatoidea</taxon>
        <taxon>Schistosomatidae</taxon>
        <taxon>Schistosoma</taxon>
    </lineage>
</organism>